<evidence type="ECO:0000313" key="4">
    <source>
        <dbReference type="Proteomes" id="UP000009046"/>
    </source>
</evidence>
<gene>
    <name evidence="3" type="primary">8230018</name>
    <name evidence="2" type="ORF">Phum_PHUM449670</name>
</gene>
<organism>
    <name type="scientific">Pediculus humanus subsp. corporis</name>
    <name type="common">Body louse</name>
    <dbReference type="NCBI Taxonomy" id="121224"/>
    <lineage>
        <taxon>Eukaryota</taxon>
        <taxon>Metazoa</taxon>
        <taxon>Ecdysozoa</taxon>
        <taxon>Arthropoda</taxon>
        <taxon>Hexapoda</taxon>
        <taxon>Insecta</taxon>
        <taxon>Pterygota</taxon>
        <taxon>Neoptera</taxon>
        <taxon>Paraneoptera</taxon>
        <taxon>Psocodea</taxon>
        <taxon>Troctomorpha</taxon>
        <taxon>Phthiraptera</taxon>
        <taxon>Anoplura</taxon>
        <taxon>Pediculidae</taxon>
        <taxon>Pediculus</taxon>
    </lineage>
</organism>
<dbReference type="Proteomes" id="UP000009046">
    <property type="component" value="Unassembled WGS sequence"/>
</dbReference>
<feature type="compositionally biased region" description="Basic and acidic residues" evidence="1">
    <location>
        <begin position="159"/>
        <end position="181"/>
    </location>
</feature>
<reference evidence="2" key="2">
    <citation type="submission" date="2007-04" db="EMBL/GenBank/DDBJ databases">
        <title>The genome of the human body louse.</title>
        <authorList>
            <consortium name="The Human Body Louse Genome Consortium"/>
            <person name="Kirkness E."/>
            <person name="Walenz B."/>
            <person name="Hass B."/>
            <person name="Bruggner R."/>
            <person name="Strausberg R."/>
        </authorList>
    </citation>
    <scope>NUCLEOTIDE SEQUENCE</scope>
    <source>
        <strain evidence="2">USDA</strain>
    </source>
</reference>
<evidence type="ECO:0000313" key="3">
    <source>
        <dbReference type="EnsemblMetazoa" id="PHUM449670-PA"/>
    </source>
</evidence>
<evidence type="ECO:0000256" key="1">
    <source>
        <dbReference type="SAM" id="MobiDB-lite"/>
    </source>
</evidence>
<dbReference type="KEGG" id="phu:Phum_PHUM449670"/>
<dbReference type="InParanoid" id="E0VUE2"/>
<dbReference type="GeneID" id="8230018"/>
<dbReference type="VEuPathDB" id="VectorBase:PHUM449670"/>
<dbReference type="CTD" id="8230018"/>
<reference evidence="2" key="1">
    <citation type="submission" date="2007-04" db="EMBL/GenBank/DDBJ databases">
        <title>Annotation of Pediculus humanus corporis strain USDA.</title>
        <authorList>
            <person name="Kirkness E."/>
            <person name="Hannick L."/>
            <person name="Hass B."/>
            <person name="Bruggner R."/>
            <person name="Lawson D."/>
            <person name="Bidwell S."/>
            <person name="Joardar V."/>
            <person name="Caler E."/>
            <person name="Walenz B."/>
            <person name="Inman J."/>
            <person name="Schobel S."/>
            <person name="Galinsky K."/>
            <person name="Amedeo P."/>
            <person name="Strausberg R."/>
        </authorList>
    </citation>
    <scope>NUCLEOTIDE SEQUENCE</scope>
    <source>
        <strain evidence="2">USDA</strain>
    </source>
</reference>
<dbReference type="RefSeq" id="XP_002429736.1">
    <property type="nucleotide sequence ID" value="XM_002429691.1"/>
</dbReference>
<sequence>MPFDPKFWPARGRRNNDVTNNNHHRDDKNCIFIYDDAMTSRHDFSKRSPFVDFSIVCDDKKINDFKIKFDDVESNGQNDFFDKYPPPIFNGNCPVNVIKQILSRYLKELLLMKLNESKNSEMSRTSSSLTSSTTDDDVKDVAKKKYVIYLDLPEFMKNLFDKPDNNEKEKKQDMEDPKIDNDDGLMTQ</sequence>
<dbReference type="EMBL" id="AAZO01005481">
    <property type="status" value="NOT_ANNOTATED_CDS"/>
    <property type="molecule type" value="Genomic_DNA"/>
</dbReference>
<evidence type="ECO:0000313" key="2">
    <source>
        <dbReference type="EMBL" id="EEB16998.1"/>
    </source>
</evidence>
<accession>E0VUE2</accession>
<reference evidence="3" key="3">
    <citation type="submission" date="2020-05" db="UniProtKB">
        <authorList>
            <consortium name="EnsemblMetazoa"/>
        </authorList>
    </citation>
    <scope>IDENTIFICATION</scope>
    <source>
        <strain evidence="3">USDA</strain>
    </source>
</reference>
<dbReference type="EMBL" id="DS235786">
    <property type="protein sequence ID" value="EEB16998.1"/>
    <property type="molecule type" value="Genomic_DNA"/>
</dbReference>
<feature type="region of interest" description="Disordered" evidence="1">
    <location>
        <begin position="158"/>
        <end position="188"/>
    </location>
</feature>
<proteinExistence type="predicted"/>
<keyword evidence="4" id="KW-1185">Reference proteome</keyword>
<protein>
    <submittedName>
        <fullName evidence="2 3">Uncharacterized protein</fullName>
    </submittedName>
</protein>
<dbReference type="EnsemblMetazoa" id="PHUM449670-RA">
    <property type="protein sequence ID" value="PHUM449670-PA"/>
    <property type="gene ID" value="PHUM449670"/>
</dbReference>
<dbReference type="HOGENOM" id="CLU_1442699_0_0_1"/>
<dbReference type="AlphaFoldDB" id="E0VUE2"/>
<name>E0VUE2_PEDHC</name>